<gene>
    <name evidence="6" type="ORF">O9Z63_20850</name>
</gene>
<proteinExistence type="predicted"/>
<dbReference type="PROSITE" id="PS51755">
    <property type="entry name" value="OMPR_PHOB"/>
    <property type="match status" value="1"/>
</dbReference>
<dbReference type="CDD" id="cd00383">
    <property type="entry name" value="trans_reg_C"/>
    <property type="match status" value="1"/>
</dbReference>
<dbReference type="SMART" id="SM00448">
    <property type="entry name" value="REC"/>
    <property type="match status" value="1"/>
</dbReference>
<dbReference type="InterPro" id="IPR001867">
    <property type="entry name" value="OmpR/PhoB-type_DNA-bd"/>
</dbReference>
<evidence type="ECO:0000313" key="7">
    <source>
        <dbReference type="Proteomes" id="UP001211872"/>
    </source>
</evidence>
<dbReference type="EMBL" id="CP115397">
    <property type="protein sequence ID" value="WBO86733.1"/>
    <property type="molecule type" value="Genomic_DNA"/>
</dbReference>
<evidence type="ECO:0000256" key="1">
    <source>
        <dbReference type="ARBA" id="ARBA00023125"/>
    </source>
</evidence>
<sequence>MPPTVLIVDDEAEIRELVAIYLQSDGLHTLQAATGDEALQQLSAHSVQLVVLDIMLDETDGFDVCRRIREQYTMPVLFLSARQAEIDKIKALTLGGDDFITKPFGSLELLARVKAQLRRYLTYNAATPAAVVTIGELRIDTDLHQVTVAGQPVRLTPKEFEILLLLARNRGYVFSIEKIYETIWQQPYLVADNTVMVHIAHLRQKIEPEPRTPQYVKTVWGFGYKM</sequence>
<keyword evidence="1 3" id="KW-0238">DNA-binding</keyword>
<dbReference type="Gene3D" id="3.40.50.2300">
    <property type="match status" value="1"/>
</dbReference>
<dbReference type="Gene3D" id="1.10.10.10">
    <property type="entry name" value="Winged helix-like DNA-binding domain superfamily/Winged helix DNA-binding domain"/>
    <property type="match status" value="1"/>
</dbReference>
<evidence type="ECO:0000256" key="3">
    <source>
        <dbReference type="PROSITE-ProRule" id="PRU01091"/>
    </source>
</evidence>
<dbReference type="InterPro" id="IPR016032">
    <property type="entry name" value="Sig_transdc_resp-reg_C-effctor"/>
</dbReference>
<dbReference type="InterPro" id="IPR011006">
    <property type="entry name" value="CheY-like_superfamily"/>
</dbReference>
<dbReference type="Gene3D" id="6.10.250.690">
    <property type="match status" value="1"/>
</dbReference>
<geneLocation type="plasmid" evidence="6 7">
    <name>unnamed2</name>
</geneLocation>
<dbReference type="Pfam" id="PF00486">
    <property type="entry name" value="Trans_reg_C"/>
    <property type="match status" value="1"/>
</dbReference>
<feature type="domain" description="OmpR/PhoB-type" evidence="5">
    <location>
        <begin position="129"/>
        <end position="226"/>
    </location>
</feature>
<feature type="domain" description="Response regulatory" evidence="4">
    <location>
        <begin position="4"/>
        <end position="117"/>
    </location>
</feature>
<dbReference type="Pfam" id="PF00072">
    <property type="entry name" value="Response_reg"/>
    <property type="match status" value="1"/>
</dbReference>
<dbReference type="SMART" id="SM00862">
    <property type="entry name" value="Trans_reg_C"/>
    <property type="match status" value="1"/>
</dbReference>
<accession>A0ABY7PV79</accession>
<evidence type="ECO:0000259" key="5">
    <source>
        <dbReference type="PROSITE" id="PS51755"/>
    </source>
</evidence>
<dbReference type="SUPFAM" id="SSF52172">
    <property type="entry name" value="CheY-like"/>
    <property type="match status" value="1"/>
</dbReference>
<feature type="modified residue" description="4-aspartylphosphate" evidence="2">
    <location>
        <position position="53"/>
    </location>
</feature>
<dbReference type="InterPro" id="IPR001789">
    <property type="entry name" value="Sig_transdc_resp-reg_receiver"/>
</dbReference>
<dbReference type="Proteomes" id="UP001211872">
    <property type="component" value="Plasmid unnamed2"/>
</dbReference>
<dbReference type="CDD" id="cd17574">
    <property type="entry name" value="REC_OmpR"/>
    <property type="match status" value="1"/>
</dbReference>
<reference evidence="6 7" key="1">
    <citation type="journal article" date="2011" name="Int. J. Syst. Evol. Microbiol.">
        <title>Hymenobacter yonginensis sp. nov., isolated from a mesotrophic artificial lake.</title>
        <authorList>
            <person name="Joung Y."/>
            <person name="Cho S.H."/>
            <person name="Kim H."/>
            <person name="Kim S.B."/>
            <person name="Joh K."/>
        </authorList>
    </citation>
    <scope>NUCLEOTIDE SEQUENCE [LARGE SCALE GENOMIC DNA]</scope>
    <source>
        <strain evidence="6 7">KCTC 22745</strain>
    </source>
</reference>
<dbReference type="InterPro" id="IPR036388">
    <property type="entry name" value="WH-like_DNA-bd_sf"/>
</dbReference>
<evidence type="ECO:0000256" key="2">
    <source>
        <dbReference type="PROSITE-ProRule" id="PRU00169"/>
    </source>
</evidence>
<keyword evidence="2" id="KW-0597">Phosphoprotein</keyword>
<dbReference type="PROSITE" id="PS50110">
    <property type="entry name" value="RESPONSE_REGULATORY"/>
    <property type="match status" value="1"/>
</dbReference>
<protein>
    <submittedName>
        <fullName evidence="6">Response regulator transcription factor</fullName>
    </submittedName>
</protein>
<dbReference type="RefSeq" id="WP_270129399.1">
    <property type="nucleotide sequence ID" value="NZ_CP115397.1"/>
</dbReference>
<keyword evidence="6" id="KW-0614">Plasmid</keyword>
<name>A0ABY7PV79_9BACT</name>
<dbReference type="PANTHER" id="PTHR48111:SF2">
    <property type="entry name" value="RESPONSE REGULATOR SAER"/>
    <property type="match status" value="1"/>
</dbReference>
<keyword evidence="7" id="KW-1185">Reference proteome</keyword>
<organism evidence="6 7">
    <name type="scientific">Hymenobacter yonginensis</name>
    <dbReference type="NCBI Taxonomy" id="748197"/>
    <lineage>
        <taxon>Bacteria</taxon>
        <taxon>Pseudomonadati</taxon>
        <taxon>Bacteroidota</taxon>
        <taxon>Cytophagia</taxon>
        <taxon>Cytophagales</taxon>
        <taxon>Hymenobacteraceae</taxon>
        <taxon>Hymenobacter</taxon>
    </lineage>
</organism>
<feature type="DNA-binding region" description="OmpR/PhoB-type" evidence="3">
    <location>
        <begin position="129"/>
        <end position="226"/>
    </location>
</feature>
<dbReference type="InterPro" id="IPR039420">
    <property type="entry name" value="WalR-like"/>
</dbReference>
<evidence type="ECO:0000259" key="4">
    <source>
        <dbReference type="PROSITE" id="PS50110"/>
    </source>
</evidence>
<dbReference type="SUPFAM" id="SSF46894">
    <property type="entry name" value="C-terminal effector domain of the bipartite response regulators"/>
    <property type="match status" value="1"/>
</dbReference>
<evidence type="ECO:0000313" key="6">
    <source>
        <dbReference type="EMBL" id="WBO86733.1"/>
    </source>
</evidence>
<dbReference type="PANTHER" id="PTHR48111">
    <property type="entry name" value="REGULATOR OF RPOS"/>
    <property type="match status" value="1"/>
</dbReference>